<dbReference type="Proteomes" id="UP000596742">
    <property type="component" value="Unassembled WGS sequence"/>
</dbReference>
<sequence>MISYGIENGKPDRIKRNTLNGDILQGGLNMVHHHPFNIYLKISWIKRLLANYSGGWQQLLLADLMQYWGENVPVSSKDFDIRLMITLMEYLDNLSISETPPSDNDNSEVACLSRIKYHNLKIQKKSEKRVSEKEFENDWTELSQAVIQLGGETYVKICNDVKNFHSSEQLQDEPVISGIQDYNIEAGRTPNVTPTVDAYPLPSSIWWTRQNDIKFIYYGLNLTIINIQERDSDKYTCHVMNTLTPSGLSAQNRTSKAVLSINAQKNSNSKVYESELDKPRQTSGVDNHLYNELQDLKSDGNQQNKSSERCSNTYEEFGEVKSSANDNIYENLKISTNEIQIRQKDTNLYVNLELKPSTKT</sequence>
<dbReference type="AlphaFoldDB" id="A0A8B6G8U3"/>
<gene>
    <name evidence="2" type="ORF">MGAL_10B080278</name>
</gene>
<dbReference type="Gene3D" id="2.60.40.10">
    <property type="entry name" value="Immunoglobulins"/>
    <property type="match status" value="1"/>
</dbReference>
<evidence type="ECO:0000313" key="2">
    <source>
        <dbReference type="EMBL" id="VDI60502.1"/>
    </source>
</evidence>
<dbReference type="InterPro" id="IPR036179">
    <property type="entry name" value="Ig-like_dom_sf"/>
</dbReference>
<evidence type="ECO:0000259" key="1">
    <source>
        <dbReference type="PROSITE" id="PS50835"/>
    </source>
</evidence>
<feature type="domain" description="Ig-like" evidence="1">
    <location>
        <begin position="174"/>
        <end position="255"/>
    </location>
</feature>
<dbReference type="InterPro" id="IPR041249">
    <property type="entry name" value="HEPN_DZIP3"/>
</dbReference>
<accession>A0A8B6G8U3</accession>
<dbReference type="PROSITE" id="PS50835">
    <property type="entry name" value="IG_LIKE"/>
    <property type="match status" value="1"/>
</dbReference>
<evidence type="ECO:0000313" key="3">
    <source>
        <dbReference type="Proteomes" id="UP000596742"/>
    </source>
</evidence>
<keyword evidence="3" id="KW-1185">Reference proteome</keyword>
<dbReference type="EMBL" id="UYJE01008042">
    <property type="protein sequence ID" value="VDI60502.1"/>
    <property type="molecule type" value="Genomic_DNA"/>
</dbReference>
<dbReference type="OrthoDB" id="6140242at2759"/>
<dbReference type="InterPro" id="IPR007110">
    <property type="entry name" value="Ig-like_dom"/>
</dbReference>
<protein>
    <recommendedName>
        <fullName evidence="1">Ig-like domain-containing protein</fullName>
    </recommendedName>
</protein>
<dbReference type="Pfam" id="PF18738">
    <property type="entry name" value="HEPN_DZIP3"/>
    <property type="match status" value="1"/>
</dbReference>
<dbReference type="SUPFAM" id="SSF48726">
    <property type="entry name" value="Immunoglobulin"/>
    <property type="match status" value="1"/>
</dbReference>
<comment type="caution">
    <text evidence="2">The sequence shown here is derived from an EMBL/GenBank/DDBJ whole genome shotgun (WGS) entry which is preliminary data.</text>
</comment>
<name>A0A8B6G8U3_MYTGA</name>
<proteinExistence type="predicted"/>
<organism evidence="2 3">
    <name type="scientific">Mytilus galloprovincialis</name>
    <name type="common">Mediterranean mussel</name>
    <dbReference type="NCBI Taxonomy" id="29158"/>
    <lineage>
        <taxon>Eukaryota</taxon>
        <taxon>Metazoa</taxon>
        <taxon>Spiralia</taxon>
        <taxon>Lophotrochozoa</taxon>
        <taxon>Mollusca</taxon>
        <taxon>Bivalvia</taxon>
        <taxon>Autobranchia</taxon>
        <taxon>Pteriomorphia</taxon>
        <taxon>Mytilida</taxon>
        <taxon>Mytiloidea</taxon>
        <taxon>Mytilidae</taxon>
        <taxon>Mytilinae</taxon>
        <taxon>Mytilus</taxon>
    </lineage>
</organism>
<dbReference type="InterPro" id="IPR013783">
    <property type="entry name" value="Ig-like_fold"/>
</dbReference>
<reference evidence="2" key="1">
    <citation type="submission" date="2018-11" db="EMBL/GenBank/DDBJ databases">
        <authorList>
            <person name="Alioto T."/>
            <person name="Alioto T."/>
        </authorList>
    </citation>
    <scope>NUCLEOTIDE SEQUENCE</scope>
</reference>